<dbReference type="EMBL" id="CM055110">
    <property type="protein sequence ID" value="KAJ7521435.1"/>
    <property type="molecule type" value="Genomic_DNA"/>
</dbReference>
<sequence>MMDESSLPHRKRSFCEILLMDDDGINDSGHRQDYGAAAHQLDFIGDGEQFVDAMAEHHSVVGVDLDVDVDVDEEDLEGGQDEDNGSLEAEDGDEYELRFEGDMDPLAFAEEDESGNLPYQQFERLEYEALAARKRKALAQKNLRDVASASKDKQQDLFGASVDEIWESAGFGGRRRTKREPKKRGRKRLPPGAPPGSSKLTPEVSKKLGEANLLYATSKFDEAVALLKDVVRLAPNVPDSYHTLGLLYDAMGDRKKALNFYMIAAHLTPKDVALWKRLASWSMEQGNLGQVIYCLTKAVKADPEDVDTKWDRASLFAELQDYQKAADAFEQILVLRPSDVEVCRMVAKMQHKNGQHQRAIQVLEKLIEENPTEADFTAVNLLAELYMEQGLHLSAIAQIDHARMRYCSGRGLPLDLTVKAGLCYAHTGDFESAERCFKELMKENTNEFVDLITEVTETYMSLGEHERALPFLIMLAENGGASDSIDLKIAECYQSMGAEVEAIEAYHKVVHKMPEHVDARLILASLLVKNERHDEALAVLTPHMQTTQDDSSQPAHGDTYWWENPKVKVMHAQICYKVGKVSLVLETFLPLIQETLQVKSLNQKLTKRKKRLSKSVLSERVRWLEENDIDEVFHGFGTILSRNDRLKASRARRMLAKMAAEKEEKKAAALAASLDWESEEESDEEERLPENVELKIPPLPNLLKEDDLYDLLLQTCKMLAVSKRYWEALEIIHHSLRLGRSLSSEKRDELRALGAEMAYEARDVKYGYDCIQYMVRQRPYSLSMWNCYYRTVSRSENRVAKHHKFILQMRHKYPDCIPAMIIAGHQFQMISQPHGALREYLQAYKLQPEDPFINLCVGISFINLSLIARVNNRNQCILQGFSFLYKYQQLSKNSQESNFNLARAYHHVGLVHLAVTYYEKVLLHFEKDHPVMKVPHEDASGGTSSNHSTLKANSDQQVGYRDLRREAAHNLHLIYKQSGATHLARQVLMDFCCP</sequence>
<evidence type="ECO:0000313" key="2">
    <source>
        <dbReference type="Proteomes" id="UP001162992"/>
    </source>
</evidence>
<reference evidence="2" key="1">
    <citation type="journal article" date="2024" name="Proc. Natl. Acad. Sci. U.S.A.">
        <title>Extraordinary preservation of gene collinearity over three hundred million years revealed in homosporous lycophytes.</title>
        <authorList>
            <person name="Li C."/>
            <person name="Wickell D."/>
            <person name="Kuo L.Y."/>
            <person name="Chen X."/>
            <person name="Nie B."/>
            <person name="Liao X."/>
            <person name="Peng D."/>
            <person name="Ji J."/>
            <person name="Jenkins J."/>
            <person name="Williams M."/>
            <person name="Shu S."/>
            <person name="Plott C."/>
            <person name="Barry K."/>
            <person name="Rajasekar S."/>
            <person name="Grimwood J."/>
            <person name="Han X."/>
            <person name="Sun S."/>
            <person name="Hou Z."/>
            <person name="He W."/>
            <person name="Dai G."/>
            <person name="Sun C."/>
            <person name="Schmutz J."/>
            <person name="Leebens-Mack J.H."/>
            <person name="Li F.W."/>
            <person name="Wang L."/>
        </authorList>
    </citation>
    <scope>NUCLEOTIDE SEQUENCE [LARGE SCALE GENOMIC DNA]</scope>
    <source>
        <strain evidence="2">cv. PW_Plant_1</strain>
    </source>
</reference>
<proteinExistence type="predicted"/>
<evidence type="ECO:0000313" key="1">
    <source>
        <dbReference type="EMBL" id="KAJ7521435.1"/>
    </source>
</evidence>
<name>A0ACC2AV96_DIPCM</name>
<accession>A0ACC2AV96</accession>
<protein>
    <submittedName>
        <fullName evidence="1">Uncharacterized protein</fullName>
    </submittedName>
</protein>
<dbReference type="Proteomes" id="UP001162992">
    <property type="component" value="Chromosome 19"/>
</dbReference>
<gene>
    <name evidence="1" type="ORF">O6H91_19G054300</name>
</gene>
<keyword evidence="2" id="KW-1185">Reference proteome</keyword>
<comment type="caution">
    <text evidence="1">The sequence shown here is derived from an EMBL/GenBank/DDBJ whole genome shotgun (WGS) entry which is preliminary data.</text>
</comment>
<organism evidence="1 2">
    <name type="scientific">Diphasiastrum complanatum</name>
    <name type="common">Issler's clubmoss</name>
    <name type="synonym">Lycopodium complanatum</name>
    <dbReference type="NCBI Taxonomy" id="34168"/>
    <lineage>
        <taxon>Eukaryota</taxon>
        <taxon>Viridiplantae</taxon>
        <taxon>Streptophyta</taxon>
        <taxon>Embryophyta</taxon>
        <taxon>Tracheophyta</taxon>
        <taxon>Lycopodiopsida</taxon>
        <taxon>Lycopodiales</taxon>
        <taxon>Lycopodiaceae</taxon>
        <taxon>Lycopodioideae</taxon>
        <taxon>Diphasiastrum</taxon>
    </lineage>
</organism>